<keyword evidence="2" id="KW-1185">Reference proteome</keyword>
<accession>A0ACB9NQ13</accession>
<sequence>MSGKKGSIEITIPKAIKVKQPDIGDETGDGFVVSLKTWMRNFWNFCREDPNRVIFSIKVGLAVLLVSLLILFRAPYEIFGNNIIWSILTVAIMFEYTVGATFNRGFNRALGSLLAGILAIIVAQIAFYAGRVAEPFLIGVSIFIIGAVTSFIKLWPSFAPYEYGFRVILFTFCLIIVSGYRMGTPIRTSMDRLYSIAIGGFVAVFVNVLVVPIWAGEQLHKELVDSFSSVADSLEECVKKYLEDDGLNHPEFSKTVMDEFPDEPAYRRCRATLNSTAKLESLAQAAKWEPPHGRFQHFFYPWAEYVKVGAVLRYCAYEVMALHGVLHSEIQAPYNLRETFHAEIQDAANQAAELVRSLGKDICNMKRGLKASLLKRVHSSAERLQRAVDMHSYLLTSHQEPKLSYSLSSKQLAGTQAETAQKPPESYHEMMRKQSRRLYSWPSREVDAFEEEGALDTSEFVPKLNALESTASLSLATFASLLIEFVARLDHLVEAVEVLSEMAKFESEVV</sequence>
<name>A0ACB9NQ13_9MYRT</name>
<organism evidence="1 2">
    <name type="scientific">Melastoma candidum</name>
    <dbReference type="NCBI Taxonomy" id="119954"/>
    <lineage>
        <taxon>Eukaryota</taxon>
        <taxon>Viridiplantae</taxon>
        <taxon>Streptophyta</taxon>
        <taxon>Embryophyta</taxon>
        <taxon>Tracheophyta</taxon>
        <taxon>Spermatophyta</taxon>
        <taxon>Magnoliopsida</taxon>
        <taxon>eudicotyledons</taxon>
        <taxon>Gunneridae</taxon>
        <taxon>Pentapetalae</taxon>
        <taxon>rosids</taxon>
        <taxon>malvids</taxon>
        <taxon>Myrtales</taxon>
        <taxon>Melastomataceae</taxon>
        <taxon>Melastomatoideae</taxon>
        <taxon>Melastomateae</taxon>
        <taxon>Melastoma</taxon>
    </lineage>
</organism>
<evidence type="ECO:0000313" key="2">
    <source>
        <dbReference type="Proteomes" id="UP001057402"/>
    </source>
</evidence>
<proteinExistence type="predicted"/>
<comment type="caution">
    <text evidence="1">The sequence shown here is derived from an EMBL/GenBank/DDBJ whole genome shotgun (WGS) entry which is preliminary data.</text>
</comment>
<dbReference type="Proteomes" id="UP001057402">
    <property type="component" value="Chromosome 7"/>
</dbReference>
<protein>
    <submittedName>
        <fullName evidence="1">Uncharacterized protein</fullName>
    </submittedName>
</protein>
<dbReference type="EMBL" id="CM042886">
    <property type="protein sequence ID" value="KAI4338698.1"/>
    <property type="molecule type" value="Genomic_DNA"/>
</dbReference>
<evidence type="ECO:0000313" key="1">
    <source>
        <dbReference type="EMBL" id="KAI4338698.1"/>
    </source>
</evidence>
<reference evidence="2" key="1">
    <citation type="journal article" date="2023" name="Front. Plant Sci.">
        <title>Chromosomal-level genome assembly of Melastoma candidum provides insights into trichome evolution.</title>
        <authorList>
            <person name="Zhong Y."/>
            <person name="Wu W."/>
            <person name="Sun C."/>
            <person name="Zou P."/>
            <person name="Liu Y."/>
            <person name="Dai S."/>
            <person name="Zhou R."/>
        </authorList>
    </citation>
    <scope>NUCLEOTIDE SEQUENCE [LARGE SCALE GENOMIC DNA]</scope>
</reference>
<gene>
    <name evidence="1" type="ORF">MLD38_023724</name>
</gene>